<dbReference type="EMBL" id="PSQE01000003">
    <property type="protein sequence ID" value="RHN70900.1"/>
    <property type="molecule type" value="Genomic_DNA"/>
</dbReference>
<dbReference type="GO" id="GO:0009507">
    <property type="term" value="C:chloroplast"/>
    <property type="evidence" value="ECO:0000318"/>
    <property type="project" value="GO_Central"/>
</dbReference>
<reference evidence="16" key="3">
    <citation type="submission" date="2015-04" db="UniProtKB">
        <authorList>
            <consortium name="EnsemblPlants"/>
        </authorList>
    </citation>
    <scope>IDENTIFICATION</scope>
    <source>
        <strain evidence="16">cv. Jemalong A17</strain>
    </source>
</reference>
<evidence type="ECO:0000256" key="8">
    <source>
        <dbReference type="PIRSR" id="PIRSR000106-1"/>
    </source>
</evidence>
<organism evidence="14 17">
    <name type="scientific">Medicago truncatula</name>
    <name type="common">Barrel medic</name>
    <name type="synonym">Medicago tribuloides</name>
    <dbReference type="NCBI Taxonomy" id="3880"/>
    <lineage>
        <taxon>Eukaryota</taxon>
        <taxon>Viridiplantae</taxon>
        <taxon>Streptophyta</taxon>
        <taxon>Embryophyta</taxon>
        <taxon>Tracheophyta</taxon>
        <taxon>Spermatophyta</taxon>
        <taxon>Magnoliopsida</taxon>
        <taxon>eudicotyledons</taxon>
        <taxon>Gunneridae</taxon>
        <taxon>Pentapetalae</taxon>
        <taxon>rosids</taxon>
        <taxon>fabids</taxon>
        <taxon>Fabales</taxon>
        <taxon>Fabaceae</taxon>
        <taxon>Papilionoideae</taxon>
        <taxon>50 kb inversion clade</taxon>
        <taxon>NPAAA clade</taxon>
        <taxon>Hologalegina</taxon>
        <taxon>IRL clade</taxon>
        <taxon>Trifolieae</taxon>
        <taxon>Medicago</taxon>
    </lineage>
</organism>
<feature type="binding site" evidence="9">
    <location>
        <position position="478"/>
    </location>
    <ligand>
        <name>(S)-malate</name>
        <dbReference type="ChEBI" id="CHEBI:15589"/>
    </ligand>
</feature>
<dbReference type="PIRSF" id="PIRSF000106">
    <property type="entry name" value="ME"/>
    <property type="match status" value="1"/>
</dbReference>
<dbReference type="InterPro" id="IPR015884">
    <property type="entry name" value="Malic_enzyme_CS"/>
</dbReference>
<evidence type="ECO:0000256" key="4">
    <source>
        <dbReference type="ARBA" id="ARBA00022857"/>
    </source>
</evidence>
<dbReference type="OrthoDB" id="5365701at2759"/>
<evidence type="ECO:0000313" key="17">
    <source>
        <dbReference type="Proteomes" id="UP000002051"/>
    </source>
</evidence>
<accession>A0A072VD34</accession>
<dbReference type="HOGENOM" id="CLU_011405_5_1_1"/>
<comment type="cofactor">
    <cofactor evidence="1">
        <name>Mn(2+)</name>
        <dbReference type="ChEBI" id="CHEBI:29035"/>
    </cofactor>
</comment>
<dbReference type="SMART" id="SM01274">
    <property type="entry name" value="malic"/>
    <property type="match status" value="1"/>
</dbReference>
<dbReference type="Proteomes" id="UP000002051">
    <property type="component" value="Chromosome 3"/>
</dbReference>
<dbReference type="InterPro" id="IPR001891">
    <property type="entry name" value="Malic_OxRdtase"/>
</dbReference>
<evidence type="ECO:0000313" key="18">
    <source>
        <dbReference type="Proteomes" id="UP000265566"/>
    </source>
</evidence>
<evidence type="ECO:0000256" key="6">
    <source>
        <dbReference type="ARBA" id="ARBA00050924"/>
    </source>
</evidence>
<evidence type="ECO:0000313" key="14">
    <source>
        <dbReference type="EMBL" id="KEH36085.1"/>
    </source>
</evidence>
<dbReference type="PRINTS" id="PR00072">
    <property type="entry name" value="MALOXRDTASE"/>
</dbReference>
<dbReference type="Proteomes" id="UP000265566">
    <property type="component" value="Chromosome 3"/>
</dbReference>
<dbReference type="GO" id="GO:0046872">
    <property type="term" value="F:metal ion binding"/>
    <property type="evidence" value="ECO:0007669"/>
    <property type="project" value="UniProtKB-KW"/>
</dbReference>
<dbReference type="SMART" id="SM00919">
    <property type="entry name" value="Malic_M"/>
    <property type="match status" value="1"/>
</dbReference>
<name>A0A072VD34_MEDTR</name>
<dbReference type="FunFam" id="3.40.50.10380:FF:000002">
    <property type="entry name" value="Malic enzyme"/>
    <property type="match status" value="1"/>
</dbReference>
<dbReference type="KEGG" id="mtr:25490143"/>
<dbReference type="EMBL" id="CM001219">
    <property type="protein sequence ID" value="KEH36085.1"/>
    <property type="molecule type" value="Genomic_DNA"/>
</dbReference>
<dbReference type="Gramene" id="rna19533">
    <property type="protein sequence ID" value="RHN70900.1"/>
    <property type="gene ID" value="gene19533"/>
</dbReference>
<feature type="active site" description="Proton acceptor" evidence="8">
    <location>
        <position position="197"/>
    </location>
</feature>
<evidence type="ECO:0000313" key="16">
    <source>
        <dbReference type="EnsemblPlants" id="KEH36085"/>
    </source>
</evidence>
<sequence length="578" mass="63785">MATEDFVNGVGGGVKDLYGEDSATEDQLITPWNFSVASGCTLLRDPRYNKGLAFTEKERDAHYVRGLLPPAVFTQELQEKRLMHNLRQYDVPLHKYIALMDLQERNERLFYKLMIDNVEELLPVVYTPTVGEACQKYGSIYRRPQGLYISLKEKGKILEVLKNWPEKTIQVIVVTDGERILGLGDLGCQGMGIPVGKLSLYTALGGVRPSSCLPITIDVGTNNEKLLNDEFYIGLRQKRATGKEYAELLEEFMHAVKQNYGEKVLVQFEDFANHNAFDLLDKYSSSHLVFNDDIQGTASVVLAGLLASLKLVGGTLADHTFLFLGAGEAGTGIAELIALEISKQTKAPVEETRKKIWLVDSKGLIVSSRLQSLQHFKKPWAHEHEPVKELLNAVKAIKPTVLIGSSGVGKTFTKEVVEAMASLNEKPLILALSNPTSQSECTAEEAYTWSKGKAIFASGSPFDPVEYEGKVFVPGQSNNAYIFPGFGLGLIISGAIRVRDEMLLAASEALAAQVSQENYDKGLIYPPFTNIRKISANIAASVAAKTYELGLASHLPRPKDLVKYAESCMYSPGYRSYR</sequence>
<keyword evidence="3 10" id="KW-0479">Metal-binding</keyword>
<reference evidence="14 17" key="2">
    <citation type="journal article" date="2014" name="BMC Genomics">
        <title>An improved genome release (version Mt4.0) for the model legume Medicago truncatula.</title>
        <authorList>
            <person name="Tang H."/>
            <person name="Krishnakumar V."/>
            <person name="Bidwell S."/>
            <person name="Rosen B."/>
            <person name="Chan A."/>
            <person name="Zhou S."/>
            <person name="Gentzbittel L."/>
            <person name="Childs K.L."/>
            <person name="Yandell M."/>
            <person name="Gundlach H."/>
            <person name="Mayer K.F."/>
            <person name="Schwartz D.C."/>
            <person name="Town C.D."/>
        </authorList>
    </citation>
    <scope>GENOME REANNOTATION</scope>
    <source>
        <strain evidence="14">A17</strain>
        <strain evidence="16 17">cv. Jemalong A17</strain>
    </source>
</reference>
<gene>
    <name evidence="16" type="primary">25490143</name>
    <name evidence="14" type="ordered locus">MTR_3g110330</name>
    <name evidence="15" type="ORF">MtrunA17_Chr3g0140501</name>
</gene>
<feature type="binding site" evidence="9">
    <location>
        <position position="179"/>
    </location>
    <ligand>
        <name>(S)-malate</name>
        <dbReference type="ChEBI" id="CHEBI:15589"/>
    </ligand>
</feature>
<comment type="cofactor">
    <cofactor evidence="10">
        <name>Mg(2+)</name>
        <dbReference type="ChEBI" id="CHEBI:18420"/>
    </cofactor>
    <cofactor evidence="10">
        <name>Mn(2+)</name>
        <dbReference type="ChEBI" id="CHEBI:29035"/>
    </cofactor>
    <text evidence="10">Divalent metal cations. Prefers magnesium or manganese.</text>
</comment>
<dbReference type="InterPro" id="IPR012301">
    <property type="entry name" value="Malic_N_dom"/>
</dbReference>
<dbReference type="STRING" id="3880.A0A072VD34"/>
<dbReference type="Gene3D" id="3.40.50.720">
    <property type="entry name" value="NAD(P)-binding Rossmann-like Domain"/>
    <property type="match status" value="1"/>
</dbReference>
<reference evidence="15" key="5">
    <citation type="journal article" date="2018" name="Nat. Plants">
        <title>Whole-genome landscape of Medicago truncatula symbiotic genes.</title>
        <authorList>
            <person name="Pecrix Y."/>
            <person name="Gamas P."/>
            <person name="Carrere S."/>
        </authorList>
    </citation>
    <scope>NUCLEOTIDE SEQUENCE</scope>
    <source>
        <tissue evidence="15">Leaves</tissue>
    </source>
</reference>
<keyword evidence="4" id="KW-0521">NADP</keyword>
<feature type="binding site" evidence="10">
    <location>
        <position position="270"/>
    </location>
    <ligand>
        <name>a divalent metal cation</name>
        <dbReference type="ChEBI" id="CHEBI:60240"/>
    </ligand>
</feature>
<dbReference type="FunFam" id="3.40.50.720:FF:000067">
    <property type="entry name" value="Malic enzyme"/>
    <property type="match status" value="1"/>
</dbReference>
<dbReference type="Pfam" id="PF03949">
    <property type="entry name" value="Malic_M"/>
    <property type="match status" value="1"/>
</dbReference>
<dbReference type="GO" id="GO:0004473">
    <property type="term" value="F:malate dehydrogenase (decarboxylating) (NADP+) activity"/>
    <property type="evidence" value="ECO:0000318"/>
    <property type="project" value="GO_Central"/>
</dbReference>
<dbReference type="SUPFAM" id="SSF51735">
    <property type="entry name" value="NAD(P)-binding Rossmann-fold domains"/>
    <property type="match status" value="1"/>
</dbReference>
<comment type="catalytic activity">
    <reaction evidence="7">
        <text>oxaloacetate + H(+) = pyruvate + CO2</text>
        <dbReference type="Rhea" id="RHEA:15641"/>
        <dbReference type="ChEBI" id="CHEBI:15361"/>
        <dbReference type="ChEBI" id="CHEBI:15378"/>
        <dbReference type="ChEBI" id="CHEBI:16452"/>
        <dbReference type="ChEBI" id="CHEBI:16526"/>
        <dbReference type="EC" id="1.1.1.40"/>
    </reaction>
</comment>
<dbReference type="InterPro" id="IPR036291">
    <property type="entry name" value="NAD(P)-bd_dom_sf"/>
</dbReference>
<evidence type="ECO:0000256" key="10">
    <source>
        <dbReference type="PIRSR" id="PIRSR000106-3"/>
    </source>
</evidence>
<keyword evidence="5 11" id="KW-0560">Oxidoreductase</keyword>
<dbReference type="GO" id="GO:0006108">
    <property type="term" value="P:malate metabolic process"/>
    <property type="evidence" value="ECO:0000318"/>
    <property type="project" value="GO_Central"/>
</dbReference>
<proteinExistence type="inferred from homology"/>
<comment type="similarity">
    <text evidence="2 11">Belongs to the malic enzymes family.</text>
</comment>
<evidence type="ECO:0000259" key="13">
    <source>
        <dbReference type="SMART" id="SM01274"/>
    </source>
</evidence>
<feature type="active site" description="Proton donor" evidence="8">
    <location>
        <position position="126"/>
    </location>
</feature>
<evidence type="ECO:0000259" key="12">
    <source>
        <dbReference type="SMART" id="SM00919"/>
    </source>
</evidence>
<dbReference type="AlphaFoldDB" id="A0A072VD34"/>
<evidence type="ECO:0000256" key="5">
    <source>
        <dbReference type="ARBA" id="ARBA00023002"/>
    </source>
</evidence>
<feature type="binding site" evidence="9">
    <location>
        <position position="434"/>
    </location>
    <ligand>
        <name>(S)-malate</name>
        <dbReference type="ChEBI" id="CHEBI:15589"/>
    </ligand>
</feature>
<comment type="catalytic activity">
    <reaction evidence="6">
        <text>(S)-malate + NADP(+) = pyruvate + CO2 + NADPH</text>
        <dbReference type="Rhea" id="RHEA:18253"/>
        <dbReference type="ChEBI" id="CHEBI:15361"/>
        <dbReference type="ChEBI" id="CHEBI:15589"/>
        <dbReference type="ChEBI" id="CHEBI:16526"/>
        <dbReference type="ChEBI" id="CHEBI:57783"/>
        <dbReference type="ChEBI" id="CHEBI:58349"/>
        <dbReference type="EC" id="1.1.1.40"/>
    </reaction>
</comment>
<feature type="binding site" evidence="10">
    <location>
        <position position="269"/>
    </location>
    <ligand>
        <name>a divalent metal cation</name>
        <dbReference type="ChEBI" id="CHEBI:60240"/>
    </ligand>
</feature>
<dbReference type="Gene3D" id="3.40.50.10380">
    <property type="entry name" value="Malic enzyme, N-terminal domain"/>
    <property type="match status" value="1"/>
</dbReference>
<evidence type="ECO:0000256" key="2">
    <source>
        <dbReference type="ARBA" id="ARBA00008785"/>
    </source>
</evidence>
<evidence type="ECO:0000256" key="7">
    <source>
        <dbReference type="ARBA" id="ARBA00051384"/>
    </source>
</evidence>
<evidence type="ECO:0000256" key="11">
    <source>
        <dbReference type="RuleBase" id="RU003426"/>
    </source>
</evidence>
<dbReference type="PANTHER" id="PTHR23406">
    <property type="entry name" value="MALIC ENZYME-RELATED"/>
    <property type="match status" value="1"/>
</dbReference>
<feature type="domain" description="Malic enzyme N-terminal" evidence="13">
    <location>
        <begin position="103"/>
        <end position="284"/>
    </location>
</feature>
<evidence type="ECO:0000313" key="15">
    <source>
        <dbReference type="EMBL" id="RHN70900.1"/>
    </source>
</evidence>
<dbReference type="NCBIfam" id="NF010052">
    <property type="entry name" value="PRK13529.1"/>
    <property type="match status" value="1"/>
</dbReference>
<keyword evidence="17" id="KW-1185">Reference proteome</keyword>
<dbReference type="PROSITE" id="PS00331">
    <property type="entry name" value="MALIC_ENZYMES"/>
    <property type="match status" value="1"/>
</dbReference>
<dbReference type="GO" id="GO:0051287">
    <property type="term" value="F:NAD binding"/>
    <property type="evidence" value="ECO:0007669"/>
    <property type="project" value="InterPro"/>
</dbReference>
<protein>
    <recommendedName>
        <fullName evidence="11">Malic enzyme</fullName>
    </recommendedName>
</protein>
<dbReference type="InterPro" id="IPR012302">
    <property type="entry name" value="Malic_NAD-bd"/>
</dbReference>
<dbReference type="Pfam" id="PF00390">
    <property type="entry name" value="malic"/>
    <property type="match status" value="1"/>
</dbReference>
<evidence type="ECO:0000256" key="1">
    <source>
        <dbReference type="ARBA" id="ARBA00001936"/>
    </source>
</evidence>
<feature type="binding site" evidence="10">
    <location>
        <position position="293"/>
    </location>
    <ligand>
        <name>a divalent metal cation</name>
        <dbReference type="ChEBI" id="CHEBI:60240"/>
    </ligand>
</feature>
<dbReference type="PANTHER" id="PTHR23406:SF64">
    <property type="entry name" value="NADP-DEPENDENT MALIC ENZYME 3"/>
    <property type="match status" value="1"/>
</dbReference>
<dbReference type="SUPFAM" id="SSF53223">
    <property type="entry name" value="Aminoacid dehydrogenase-like, N-terminal domain"/>
    <property type="match status" value="1"/>
</dbReference>
<feature type="domain" description="Malic enzyme NAD-binding" evidence="12">
    <location>
        <begin position="294"/>
        <end position="547"/>
    </location>
</feature>
<dbReference type="EnsemblPlants" id="KEH36085">
    <property type="protein sequence ID" value="KEH36085"/>
    <property type="gene ID" value="MTR_3g110330"/>
</dbReference>
<dbReference type="CDD" id="cd05312">
    <property type="entry name" value="NAD_bind_1_malic_enz"/>
    <property type="match status" value="1"/>
</dbReference>
<evidence type="ECO:0000256" key="3">
    <source>
        <dbReference type="ARBA" id="ARBA00022723"/>
    </source>
</evidence>
<evidence type="ECO:0000256" key="9">
    <source>
        <dbReference type="PIRSR" id="PIRSR000106-2"/>
    </source>
</evidence>
<reference evidence="18" key="4">
    <citation type="journal article" date="2018" name="Nat. Plants">
        <title>Whole-genome landscape of Medicago truncatula symbiotic genes.</title>
        <authorList>
            <person name="Pecrix Y."/>
            <person name="Staton S.E."/>
            <person name="Sallet E."/>
            <person name="Lelandais-Briere C."/>
            <person name="Moreau S."/>
            <person name="Carrere S."/>
            <person name="Blein T."/>
            <person name="Jardinaud M.F."/>
            <person name="Latrasse D."/>
            <person name="Zouine M."/>
            <person name="Zahm M."/>
            <person name="Kreplak J."/>
            <person name="Mayjonade B."/>
            <person name="Satge C."/>
            <person name="Perez M."/>
            <person name="Cauet S."/>
            <person name="Marande W."/>
            <person name="Chantry-Darmon C."/>
            <person name="Lopez-Roques C."/>
            <person name="Bouchez O."/>
            <person name="Berard A."/>
            <person name="Debelle F."/>
            <person name="Munos S."/>
            <person name="Bendahmane A."/>
            <person name="Berges H."/>
            <person name="Niebel A."/>
            <person name="Buitink J."/>
            <person name="Frugier F."/>
            <person name="Benhamed M."/>
            <person name="Crespi M."/>
            <person name="Gouzy J."/>
            <person name="Gamas P."/>
        </authorList>
    </citation>
    <scope>NUCLEOTIDE SEQUENCE [LARGE SCALE GENOMIC DNA]</scope>
    <source>
        <strain evidence="18">cv. Jemalong A17</strain>
    </source>
</reference>
<dbReference type="InterPro" id="IPR046346">
    <property type="entry name" value="Aminoacid_DH-like_N_sf"/>
</dbReference>
<reference evidence="14 17" key="1">
    <citation type="journal article" date="2011" name="Nature">
        <title>The Medicago genome provides insight into the evolution of rhizobial symbioses.</title>
        <authorList>
            <person name="Young N.D."/>
            <person name="Debelle F."/>
            <person name="Oldroyd G.E."/>
            <person name="Geurts R."/>
            <person name="Cannon S.B."/>
            <person name="Udvardi M.K."/>
            <person name="Benedito V.A."/>
            <person name="Mayer K.F."/>
            <person name="Gouzy J."/>
            <person name="Schoof H."/>
            <person name="Van de Peer Y."/>
            <person name="Proost S."/>
            <person name="Cook D.R."/>
            <person name="Meyers B.C."/>
            <person name="Spannagl M."/>
            <person name="Cheung F."/>
            <person name="De Mita S."/>
            <person name="Krishnakumar V."/>
            <person name="Gundlach H."/>
            <person name="Zhou S."/>
            <person name="Mudge J."/>
            <person name="Bharti A.K."/>
            <person name="Murray J.D."/>
            <person name="Naoumkina M.A."/>
            <person name="Rosen B."/>
            <person name="Silverstein K.A."/>
            <person name="Tang H."/>
            <person name="Rombauts S."/>
            <person name="Zhao P.X."/>
            <person name="Zhou P."/>
            <person name="Barbe V."/>
            <person name="Bardou P."/>
            <person name="Bechner M."/>
            <person name="Bellec A."/>
            <person name="Berger A."/>
            <person name="Berges H."/>
            <person name="Bidwell S."/>
            <person name="Bisseling T."/>
            <person name="Choisne N."/>
            <person name="Couloux A."/>
            <person name="Denny R."/>
            <person name="Deshpande S."/>
            <person name="Dai X."/>
            <person name="Doyle J.J."/>
            <person name="Dudez A.M."/>
            <person name="Farmer A.D."/>
            <person name="Fouteau S."/>
            <person name="Franken C."/>
            <person name="Gibelin C."/>
            <person name="Gish J."/>
            <person name="Goldstein S."/>
            <person name="Gonzalez A.J."/>
            <person name="Green P.J."/>
            <person name="Hallab A."/>
            <person name="Hartog M."/>
            <person name="Hua A."/>
            <person name="Humphray S.J."/>
            <person name="Jeong D.H."/>
            <person name="Jing Y."/>
            <person name="Jocker A."/>
            <person name="Kenton S.M."/>
            <person name="Kim D.J."/>
            <person name="Klee K."/>
            <person name="Lai H."/>
            <person name="Lang C."/>
            <person name="Lin S."/>
            <person name="Macmil S.L."/>
            <person name="Magdelenat G."/>
            <person name="Matthews L."/>
            <person name="McCorrison J."/>
            <person name="Monaghan E.L."/>
            <person name="Mun J.H."/>
            <person name="Najar F.Z."/>
            <person name="Nicholson C."/>
            <person name="Noirot C."/>
            <person name="O'Bleness M."/>
            <person name="Paule C.R."/>
            <person name="Poulain J."/>
            <person name="Prion F."/>
            <person name="Qin B."/>
            <person name="Qu C."/>
            <person name="Retzel E.F."/>
            <person name="Riddle C."/>
            <person name="Sallet E."/>
            <person name="Samain S."/>
            <person name="Samson N."/>
            <person name="Sanders I."/>
            <person name="Saurat O."/>
            <person name="Scarpelli C."/>
            <person name="Schiex T."/>
            <person name="Segurens B."/>
            <person name="Severin A.J."/>
            <person name="Sherrier D.J."/>
            <person name="Shi R."/>
            <person name="Sims S."/>
            <person name="Singer S.R."/>
            <person name="Sinharoy S."/>
            <person name="Sterck L."/>
            <person name="Viollet A."/>
            <person name="Wang B.B."/>
            <person name="Wang K."/>
            <person name="Wang M."/>
            <person name="Wang X."/>
            <person name="Warfsmann J."/>
            <person name="Weissenbach J."/>
            <person name="White D.D."/>
            <person name="White J.D."/>
            <person name="Wiley G.B."/>
            <person name="Wincker P."/>
            <person name="Xing Y."/>
            <person name="Yang L."/>
            <person name="Yao Z."/>
            <person name="Ying F."/>
            <person name="Zhai J."/>
            <person name="Zhou L."/>
            <person name="Zuber A."/>
            <person name="Denarie J."/>
            <person name="Dixon R.A."/>
            <person name="May G.D."/>
            <person name="Schwartz D.C."/>
            <person name="Rogers J."/>
            <person name="Quetier F."/>
            <person name="Town C.D."/>
            <person name="Roe B.A."/>
        </authorList>
    </citation>
    <scope>NUCLEOTIDE SEQUENCE [LARGE SCALE GENOMIC DNA]</scope>
    <source>
        <strain evidence="14">A17</strain>
        <strain evidence="16 17">cv. Jemalong A17</strain>
    </source>
</reference>
<dbReference type="InterPro" id="IPR037062">
    <property type="entry name" value="Malic_N_dom_sf"/>
</dbReference>